<evidence type="ECO:0000313" key="1">
    <source>
        <dbReference type="EMBL" id="KIE04044.1"/>
    </source>
</evidence>
<proteinExistence type="predicted"/>
<dbReference type="GO" id="GO:0006355">
    <property type="term" value="P:regulation of DNA-templated transcription"/>
    <property type="evidence" value="ECO:0007669"/>
    <property type="project" value="InterPro"/>
</dbReference>
<accession>A0A0C1QET7</accession>
<gene>
    <name evidence="1" type="ORF">NF27_KG00020</name>
</gene>
<protein>
    <submittedName>
        <fullName evidence="1">Uncharacterized protein</fullName>
    </submittedName>
</protein>
<keyword evidence="2" id="KW-1185">Reference proteome</keyword>
<dbReference type="EMBL" id="JSWE01000248">
    <property type="protein sequence ID" value="KIE04044.1"/>
    <property type="molecule type" value="Genomic_DNA"/>
</dbReference>
<dbReference type="InterPro" id="IPR013321">
    <property type="entry name" value="Arc_rbn_hlx_hlx"/>
</dbReference>
<dbReference type="RefSeq" id="WP_039459635.1">
    <property type="nucleotide sequence ID" value="NZ_JSWE01000248.1"/>
</dbReference>
<dbReference type="AlphaFoldDB" id="A0A0C1QET7"/>
<sequence length="62" mass="7323">MAIGKDNTRITLTLPKEILKEIDLHISKQYINRTKWFIEASKDRIEKEKKILIDKVVKGNKE</sequence>
<evidence type="ECO:0000313" key="2">
    <source>
        <dbReference type="Proteomes" id="UP000031258"/>
    </source>
</evidence>
<organism evidence="1 2">
    <name type="scientific">Candidatus Jidaibacter acanthamoebae</name>
    <dbReference type="NCBI Taxonomy" id="86105"/>
    <lineage>
        <taxon>Bacteria</taxon>
        <taxon>Pseudomonadati</taxon>
        <taxon>Pseudomonadota</taxon>
        <taxon>Alphaproteobacteria</taxon>
        <taxon>Rickettsiales</taxon>
        <taxon>Candidatus Midichloriaceae</taxon>
        <taxon>Candidatus Jidaibacter</taxon>
    </lineage>
</organism>
<name>A0A0C1QET7_9RICK</name>
<dbReference type="Gene3D" id="1.10.1220.10">
    <property type="entry name" value="Met repressor-like"/>
    <property type="match status" value="1"/>
</dbReference>
<reference evidence="1 2" key="1">
    <citation type="submission" date="2014-11" db="EMBL/GenBank/DDBJ databases">
        <title>A Rickettsiales Symbiont of Amoebae With Ancient Features.</title>
        <authorList>
            <person name="Schulz F."/>
            <person name="Martijn J."/>
            <person name="Wascher F."/>
            <person name="Kostanjsek R."/>
            <person name="Ettema T.J."/>
            <person name="Horn M."/>
        </authorList>
    </citation>
    <scope>NUCLEOTIDE SEQUENCE [LARGE SCALE GENOMIC DNA]</scope>
    <source>
        <strain evidence="1 2">UWC36</strain>
    </source>
</reference>
<comment type="caution">
    <text evidence="1">The sequence shown here is derived from an EMBL/GenBank/DDBJ whole genome shotgun (WGS) entry which is preliminary data.</text>
</comment>
<dbReference type="Proteomes" id="UP000031258">
    <property type="component" value="Unassembled WGS sequence"/>
</dbReference>
<dbReference type="STRING" id="86105.NF27_KG00020"/>
<dbReference type="OrthoDB" id="7997911at2"/>